<dbReference type="AlphaFoldDB" id="A0A9E1GKT8"/>
<feature type="region of interest" description="Disordered" evidence="1">
    <location>
        <begin position="369"/>
        <end position="388"/>
    </location>
</feature>
<dbReference type="EMBL" id="JAGZYH010000029">
    <property type="protein sequence ID" value="MBS6622222.1"/>
    <property type="molecule type" value="Genomic_DNA"/>
</dbReference>
<comment type="caution">
    <text evidence="2">The sequence shown here is derived from an EMBL/GenBank/DDBJ whole genome shotgun (WGS) entry which is preliminary data.</text>
</comment>
<evidence type="ECO:0000256" key="1">
    <source>
        <dbReference type="SAM" id="MobiDB-lite"/>
    </source>
</evidence>
<protein>
    <recommendedName>
        <fullName evidence="4">Conjugal transfer protein</fullName>
    </recommendedName>
</protein>
<reference evidence="2" key="1">
    <citation type="submission" date="2021-02" db="EMBL/GenBank/DDBJ databases">
        <title>Infant gut strain persistence is associated with maternal origin, phylogeny, and functional potential including surface adhesion and iron acquisition.</title>
        <authorList>
            <person name="Lou Y.C."/>
        </authorList>
    </citation>
    <scope>NUCLEOTIDE SEQUENCE</scope>
    <source>
        <strain evidence="2">L2_039_000G1_dasL2_039_000G1_maxbin2.maxbin.077</strain>
    </source>
</reference>
<feature type="region of interest" description="Disordered" evidence="1">
    <location>
        <begin position="157"/>
        <end position="233"/>
    </location>
</feature>
<dbReference type="Pfam" id="PF09673">
    <property type="entry name" value="TrbC_Ftype"/>
    <property type="match status" value="1"/>
</dbReference>
<feature type="compositionally biased region" description="Low complexity" evidence="1">
    <location>
        <begin position="166"/>
        <end position="177"/>
    </location>
</feature>
<name>A0A9E1GKT8_9FIRM</name>
<sequence>MKTRRLPDGRVVVSGKMHGGRGIDMEVTIPKITPEVRMTGPAGVDENGNPMTWRQRKDREMAYRMVYEGLKAQGYDYETYKKSKEGVKTQLDMWNELTEETRRQIKEHGPINSKDFILPGSTPELSAQLSDPEVGVRKENGKLVYYLNGQRLNIYPEATPKKRIEPTPVTKTTTKVSKSQRKLTKEEEAQKKRELEARKGSPLDAMDKPAVDALPKAPPSTAYEPQPDEDLRRRPTDIILAPEDLPDAEEVRDRVEDMFPDMGKFDSLSMNEHGAKWPDEGVARLHSGGPGSMPAVGSISERILCTLLGISEAVASESEDDINAAKAIRVGEKFQDLVDEIGVGSNNSLNSREYANILKEIRAHHDKVAKSVTQPSETPEGEEDGEPTYLGTVEVEGEHYDPAAFAADVVNRTTKSLTPEQFEEDVAAVVGSLSETKVNGGVDVLSVLEDILKANPEIFEAIPDADKQLQRLRGDVYDITPPNPNGEQTFIFVSYSLSEDVLKDIIERNANRSDVTLVMRGVPEGMRIDNGMLKLQTLINEAKSSVALVLDPPLFDVYGITQVPAVVRAGRTPSKSLMNPNDPKGRRYATMVAKVEGLHNDRWLLEQIEAGERGDLGLQGNVKEIAEPNLIDEMKKRVATIDWDKKKKEAIKRFWKKQTFKVFPTAEKGRVREIDPSILVERDLKDLAGRPIRRAGDIVNPLQIRPFTQTVLIFNPLSEDEMVRVAAFRKAYEEAGKLNLVLIATQMDKEKSWEGYKSLTDKLDAHVFMMTPEIEYQWHIEKTPAVITADNSRHLFLVEELGPVKEEEVK</sequence>
<gene>
    <name evidence="2" type="ORF">KH315_08700</name>
</gene>
<evidence type="ECO:0008006" key="4">
    <source>
        <dbReference type="Google" id="ProtNLM"/>
    </source>
</evidence>
<feature type="compositionally biased region" description="Basic and acidic residues" evidence="1">
    <location>
        <begin position="183"/>
        <end position="210"/>
    </location>
</feature>
<evidence type="ECO:0000313" key="2">
    <source>
        <dbReference type="EMBL" id="MBS6622222.1"/>
    </source>
</evidence>
<accession>A0A9E1GKT8</accession>
<dbReference type="InterPro" id="IPR019106">
    <property type="entry name" value="T4SS_TrbC"/>
</dbReference>
<organism evidence="2 3">
    <name type="scientific">Faecalibacterium prausnitzii</name>
    <dbReference type="NCBI Taxonomy" id="853"/>
    <lineage>
        <taxon>Bacteria</taxon>
        <taxon>Bacillati</taxon>
        <taxon>Bacillota</taxon>
        <taxon>Clostridia</taxon>
        <taxon>Eubacteriales</taxon>
        <taxon>Oscillospiraceae</taxon>
        <taxon>Faecalibacterium</taxon>
    </lineage>
</organism>
<proteinExistence type="predicted"/>
<evidence type="ECO:0000313" key="3">
    <source>
        <dbReference type="Proteomes" id="UP000811365"/>
    </source>
</evidence>
<dbReference type="Proteomes" id="UP000811365">
    <property type="component" value="Unassembled WGS sequence"/>
</dbReference>